<keyword evidence="9" id="KW-1185">Reference proteome</keyword>
<geneLocation type="plasmid" evidence="7 9">
    <name>unnamed2</name>
</geneLocation>
<evidence type="ECO:0000256" key="1">
    <source>
        <dbReference type="ARBA" id="ARBA00004141"/>
    </source>
</evidence>
<evidence type="ECO:0000256" key="4">
    <source>
        <dbReference type="ARBA" id="ARBA00023136"/>
    </source>
</evidence>
<evidence type="ECO:0000313" key="7">
    <source>
        <dbReference type="EMBL" id="UYG53971.1"/>
    </source>
</evidence>
<reference evidence="7" key="1">
    <citation type="submission" date="2022-09" db="EMBL/GenBank/DDBJ databases">
        <title>The complete genome of Acidovorax sp. 5MLIR.</title>
        <authorList>
            <person name="Liu L."/>
            <person name="Yue J."/>
            <person name="Yang F."/>
            <person name="Yuan J."/>
            <person name="Li L."/>
        </authorList>
    </citation>
    <scope>NUCLEOTIDE SEQUENCE</scope>
    <source>
        <strain evidence="7">5MLIR</strain>
        <plasmid evidence="7">unnamed2</plasmid>
    </source>
</reference>
<comment type="subcellular location">
    <subcellularLocation>
        <location evidence="1">Membrane</location>
        <topology evidence="1">Multi-pass membrane protein</topology>
    </subcellularLocation>
</comment>
<feature type="transmembrane region" description="Helical" evidence="6">
    <location>
        <begin position="94"/>
        <end position="112"/>
    </location>
</feature>
<feature type="transmembrane region" description="Helical" evidence="6">
    <location>
        <begin position="60"/>
        <end position="82"/>
    </location>
</feature>
<keyword evidence="3 6" id="KW-1133">Transmembrane helix</keyword>
<proteinExistence type="predicted"/>
<organism evidence="7 9">
    <name type="scientific">Comamonas endophytica</name>
    <dbReference type="NCBI Taxonomy" id="2949090"/>
    <lineage>
        <taxon>Bacteria</taxon>
        <taxon>Pseudomonadati</taxon>
        <taxon>Pseudomonadota</taxon>
        <taxon>Betaproteobacteria</taxon>
        <taxon>Burkholderiales</taxon>
        <taxon>Comamonadaceae</taxon>
        <taxon>Comamonas</taxon>
    </lineage>
</organism>
<feature type="compositionally biased region" description="Low complexity" evidence="5">
    <location>
        <begin position="464"/>
        <end position="531"/>
    </location>
</feature>
<evidence type="ECO:0000313" key="9">
    <source>
        <dbReference type="Proteomes" id="UP001162800"/>
    </source>
</evidence>
<dbReference type="NCBIfam" id="TIGR02783">
    <property type="entry name" value="TrbL_P"/>
    <property type="match status" value="1"/>
</dbReference>
<name>A0ABY6GFV4_9BURK</name>
<gene>
    <name evidence="7" type="primary">trbL</name>
    <name evidence="8" type="ORF">M9799_19970</name>
    <name evidence="7" type="ORF">M9799_20410</name>
</gene>
<dbReference type="EMBL" id="CP106883">
    <property type="protein sequence ID" value="UYG53971.1"/>
    <property type="molecule type" value="Genomic_DNA"/>
</dbReference>
<feature type="transmembrane region" description="Helical" evidence="6">
    <location>
        <begin position="164"/>
        <end position="187"/>
    </location>
</feature>
<sequence length="627" mass="62525">MFLTRRSRPMFLVSALMVVVLTFFPGETFAHLTDPSGSLNGLLDLVKNSASSWDARLRGYAISIFWLLASIQFVWIFFPLIFRQADFGEIVGELIRFILIIGFFYALLLFSTDWGQAVVNSFREAGSHAIGISEKTLKPGAVFSEAIKLANTIGNVKTINPLTALLVSLSAFIVVICFTFIAAFMAVTLIESYIVIHASVLFMGFGGSQWTREFSLAMIRYAVSVGAKLFVLTLIVGMVLQSAKKWAQAYTADNVSMWTMVGLSLVCAYLAKTVPELVAGMINGSSMGGGSALGGMAAAGAAGAAAAVATIATAGAAAPAAGVLGTGGGAASGTGGGLAGVLNSSIGGNAGAGGGTSAAKSDLGATTGGSNAAATAPTRVGGNLPSDPAQPISTRSTSAVQQATKQTAKSPTTHGDAAVKASTEDTASSASMTTSPTSTTASPEVEASDNTISAPIVETSNTEAKPPIATPPVAATPSTDTAPSAASTPPAATAPTAATASPAAGSPTAASPAAARPTAAPPAAGATGNTANIPPAGVATLATKMGEAILTAAQKGPITGLQVASGVVKGTGILAAISVPGMEGAAGLSLTSGAPRVNAPIDDSDSFDSRSDPENIIRPSKPKGGKP</sequence>
<keyword evidence="7" id="KW-0614">Plasmid</keyword>
<evidence type="ECO:0000256" key="6">
    <source>
        <dbReference type="SAM" id="Phobius"/>
    </source>
</evidence>
<evidence type="ECO:0000256" key="5">
    <source>
        <dbReference type="SAM" id="MobiDB-lite"/>
    </source>
</evidence>
<keyword evidence="2 6" id="KW-0812">Transmembrane</keyword>
<feature type="region of interest" description="Disordered" evidence="5">
    <location>
        <begin position="352"/>
        <end position="531"/>
    </location>
</feature>
<keyword evidence="4 6" id="KW-0472">Membrane</keyword>
<dbReference type="Pfam" id="PF04610">
    <property type="entry name" value="TrbL"/>
    <property type="match status" value="1"/>
</dbReference>
<dbReference type="InterPro" id="IPR007688">
    <property type="entry name" value="Conjugal_tfr_TrbL/VirB6"/>
</dbReference>
<dbReference type="RefSeq" id="WP_231045130.1">
    <property type="nucleotide sequence ID" value="NZ_CP106883.1"/>
</dbReference>
<feature type="region of interest" description="Disordered" evidence="5">
    <location>
        <begin position="585"/>
        <end position="627"/>
    </location>
</feature>
<dbReference type="Proteomes" id="UP001162800">
    <property type="component" value="Plasmid unnamed2"/>
</dbReference>
<dbReference type="InterPro" id="IPR014150">
    <property type="entry name" value="Conjugal_tfr_TrbL"/>
</dbReference>
<feature type="compositionally biased region" description="Low complexity" evidence="5">
    <location>
        <begin position="424"/>
        <end position="442"/>
    </location>
</feature>
<evidence type="ECO:0000256" key="3">
    <source>
        <dbReference type="ARBA" id="ARBA00022989"/>
    </source>
</evidence>
<dbReference type="EMBL" id="CP106883">
    <property type="protein sequence ID" value="UYG54010.1"/>
    <property type="molecule type" value="Genomic_DNA"/>
</dbReference>
<feature type="transmembrane region" description="Helical" evidence="6">
    <location>
        <begin position="218"/>
        <end position="240"/>
    </location>
</feature>
<feature type="transmembrane region" description="Helical" evidence="6">
    <location>
        <begin position="194"/>
        <end position="212"/>
    </location>
</feature>
<accession>A0ABY6GFV4</accession>
<evidence type="ECO:0000313" key="8">
    <source>
        <dbReference type="EMBL" id="UYG54010.1"/>
    </source>
</evidence>
<feature type="compositionally biased region" description="Polar residues" evidence="5">
    <location>
        <begin position="391"/>
        <end position="413"/>
    </location>
</feature>
<evidence type="ECO:0000256" key="2">
    <source>
        <dbReference type="ARBA" id="ARBA00022692"/>
    </source>
</evidence>
<feature type="compositionally biased region" description="Polar residues" evidence="5">
    <location>
        <begin position="448"/>
        <end position="463"/>
    </location>
</feature>
<protein>
    <submittedName>
        <fullName evidence="7">P-type conjugative transfer protein TrbL</fullName>
    </submittedName>
</protein>
<feature type="compositionally biased region" description="Low complexity" evidence="5">
    <location>
        <begin position="357"/>
        <end position="376"/>
    </location>
</feature>